<evidence type="ECO:0000313" key="6">
    <source>
        <dbReference type="EMBL" id="TGN51300.1"/>
    </source>
</evidence>
<dbReference type="SUPFAM" id="SSF53850">
    <property type="entry name" value="Periplasmic binding protein-like II"/>
    <property type="match status" value="1"/>
</dbReference>
<accession>A0A4Z1BX38</accession>
<sequence length="321" mass="35259">MIGTLMHIKSLRAFVTVLDQKSFQGAAAVLNTVQSNMTAHIRKLEAELGCKLIERAGMIRATSDGTRLERRAREILRLHDLAVADLRYQGKVAGTLRIGAMETTAARRLPPVLLRLGKECPELRLSLTVGSTGVLRDMMLRREIDCAFMARPMEGAFVSEPVFEETLLLVRPASCVDPFHPEHLADYPILAFRAGCTYREQAERMFEHAGVAPVIHEFGSLDAITGCLRAGMGQAVLPASYLEGVSASDAFYRYPLPRHLAECPTYLVRFAQTESRTVDMLAHVVNAASGAGTVKRHPVLRGKATSSVTKCRTTERAQGAR</sequence>
<evidence type="ECO:0000256" key="1">
    <source>
        <dbReference type="ARBA" id="ARBA00009437"/>
    </source>
</evidence>
<comment type="similarity">
    <text evidence="1">Belongs to the LysR transcriptional regulatory family.</text>
</comment>
<proteinExistence type="inferred from homology"/>
<protein>
    <submittedName>
        <fullName evidence="6">LysR family transcriptional regulator</fullName>
    </submittedName>
</protein>
<reference evidence="6 7" key="1">
    <citation type="submission" date="2019-03" db="EMBL/GenBank/DDBJ databases">
        <authorList>
            <person name="Li J."/>
        </authorList>
    </citation>
    <scope>NUCLEOTIDE SEQUENCE [LARGE SCALE GENOMIC DNA]</scope>
    <source>
        <strain evidence="6 7">3058</strain>
    </source>
</reference>
<comment type="caution">
    <text evidence="6">The sequence shown here is derived from an EMBL/GenBank/DDBJ whole genome shotgun (WGS) entry which is preliminary data.</text>
</comment>
<dbReference type="Pfam" id="PF00126">
    <property type="entry name" value="HTH_1"/>
    <property type="match status" value="1"/>
</dbReference>
<evidence type="ECO:0000256" key="2">
    <source>
        <dbReference type="ARBA" id="ARBA00023015"/>
    </source>
</evidence>
<dbReference type="PANTHER" id="PTHR30126">
    <property type="entry name" value="HTH-TYPE TRANSCRIPTIONAL REGULATOR"/>
    <property type="match status" value="1"/>
</dbReference>
<dbReference type="InterPro" id="IPR005119">
    <property type="entry name" value="LysR_subst-bd"/>
</dbReference>
<dbReference type="AlphaFoldDB" id="A0A4Z1BX38"/>
<keyword evidence="4" id="KW-0804">Transcription</keyword>
<dbReference type="Pfam" id="PF03466">
    <property type="entry name" value="LysR_substrate"/>
    <property type="match status" value="1"/>
</dbReference>
<evidence type="ECO:0000256" key="4">
    <source>
        <dbReference type="ARBA" id="ARBA00023163"/>
    </source>
</evidence>
<name>A0A4Z1BX38_9RHOB</name>
<dbReference type="Proteomes" id="UP000297972">
    <property type="component" value="Unassembled WGS sequence"/>
</dbReference>
<dbReference type="Gene3D" id="3.40.190.10">
    <property type="entry name" value="Periplasmic binding protein-like II"/>
    <property type="match status" value="2"/>
</dbReference>
<gene>
    <name evidence="6" type="ORF">E4L95_16855</name>
</gene>
<dbReference type="SUPFAM" id="SSF46785">
    <property type="entry name" value="Winged helix' DNA-binding domain"/>
    <property type="match status" value="1"/>
</dbReference>
<dbReference type="EMBL" id="SRPG01000207">
    <property type="protein sequence ID" value="TGN51300.1"/>
    <property type="molecule type" value="Genomic_DNA"/>
</dbReference>
<dbReference type="InterPro" id="IPR036390">
    <property type="entry name" value="WH_DNA-bd_sf"/>
</dbReference>
<dbReference type="GO" id="GO:0000976">
    <property type="term" value="F:transcription cis-regulatory region binding"/>
    <property type="evidence" value="ECO:0007669"/>
    <property type="project" value="TreeGrafter"/>
</dbReference>
<keyword evidence="7" id="KW-1185">Reference proteome</keyword>
<dbReference type="InterPro" id="IPR036388">
    <property type="entry name" value="WH-like_DNA-bd_sf"/>
</dbReference>
<keyword evidence="3" id="KW-0238">DNA-binding</keyword>
<dbReference type="Gene3D" id="1.10.10.10">
    <property type="entry name" value="Winged helix-like DNA-binding domain superfamily/Winged helix DNA-binding domain"/>
    <property type="match status" value="1"/>
</dbReference>
<keyword evidence="2" id="KW-0805">Transcription regulation</keyword>
<dbReference type="OrthoDB" id="9791253at2"/>
<dbReference type="InterPro" id="IPR000847">
    <property type="entry name" value="LysR_HTH_N"/>
</dbReference>
<evidence type="ECO:0000259" key="5">
    <source>
        <dbReference type="PROSITE" id="PS50931"/>
    </source>
</evidence>
<organism evidence="6 7">
    <name type="scientific">Paracoccus liaowanqingii</name>
    <dbReference type="NCBI Taxonomy" id="2560053"/>
    <lineage>
        <taxon>Bacteria</taxon>
        <taxon>Pseudomonadati</taxon>
        <taxon>Pseudomonadota</taxon>
        <taxon>Alphaproteobacteria</taxon>
        <taxon>Rhodobacterales</taxon>
        <taxon>Paracoccaceae</taxon>
        <taxon>Paracoccus</taxon>
    </lineage>
</organism>
<dbReference type="GO" id="GO:0003700">
    <property type="term" value="F:DNA-binding transcription factor activity"/>
    <property type="evidence" value="ECO:0007669"/>
    <property type="project" value="InterPro"/>
</dbReference>
<evidence type="ECO:0000313" key="7">
    <source>
        <dbReference type="Proteomes" id="UP000297972"/>
    </source>
</evidence>
<feature type="domain" description="HTH lysR-type" evidence="5">
    <location>
        <begin position="6"/>
        <end position="62"/>
    </location>
</feature>
<dbReference type="PANTHER" id="PTHR30126:SF40">
    <property type="entry name" value="HTH-TYPE TRANSCRIPTIONAL REGULATOR GLTR"/>
    <property type="match status" value="1"/>
</dbReference>
<evidence type="ECO:0000256" key="3">
    <source>
        <dbReference type="ARBA" id="ARBA00023125"/>
    </source>
</evidence>
<dbReference type="PROSITE" id="PS50931">
    <property type="entry name" value="HTH_LYSR"/>
    <property type="match status" value="1"/>
</dbReference>